<name>A0A8J7GCG3_9ACTN</name>
<dbReference type="EMBL" id="JADOUF010000001">
    <property type="protein sequence ID" value="MBG6133912.1"/>
    <property type="molecule type" value="Genomic_DNA"/>
</dbReference>
<sequence>MSATVIDQKLIEVEMPIAFTAGWNQVAGVSVTGNLLAINPGEFFFRYTNPSWLLCDWGRVAAELLPAVESDEITIEQMVCDFVKANGRTSTDPAEVLATAHSVYAHMYRPEHLDNPELDFATPKTLTMLRELGTLMALNRVEMDGTISNASPAWMLCATARVVYDLDESEAQVLDELYHGTWFNESRRRESVLAHAALGGRLVHGCQGTPNMSGGCVVPFGADIDRFRKELSAMRGPWIERSLGDLA</sequence>
<comment type="caution">
    <text evidence="1">The sequence shown here is derived from an EMBL/GenBank/DDBJ whole genome shotgun (WGS) entry which is preliminary data.</text>
</comment>
<protein>
    <submittedName>
        <fullName evidence="1">Uncharacterized protein</fullName>
    </submittedName>
</protein>
<evidence type="ECO:0000313" key="1">
    <source>
        <dbReference type="EMBL" id="MBG6133912.1"/>
    </source>
</evidence>
<dbReference type="RefSeq" id="WP_197001213.1">
    <property type="nucleotide sequence ID" value="NZ_BONS01000032.1"/>
</dbReference>
<dbReference type="Proteomes" id="UP000622552">
    <property type="component" value="Unassembled WGS sequence"/>
</dbReference>
<gene>
    <name evidence="1" type="ORF">IW245_000106</name>
</gene>
<dbReference type="AlphaFoldDB" id="A0A8J7GCG3"/>
<evidence type="ECO:0000313" key="2">
    <source>
        <dbReference type="Proteomes" id="UP000622552"/>
    </source>
</evidence>
<keyword evidence="2" id="KW-1185">Reference proteome</keyword>
<proteinExistence type="predicted"/>
<organism evidence="1 2">
    <name type="scientific">Longispora fulva</name>
    <dbReference type="NCBI Taxonomy" id="619741"/>
    <lineage>
        <taxon>Bacteria</taxon>
        <taxon>Bacillati</taxon>
        <taxon>Actinomycetota</taxon>
        <taxon>Actinomycetes</taxon>
        <taxon>Micromonosporales</taxon>
        <taxon>Micromonosporaceae</taxon>
        <taxon>Longispora</taxon>
    </lineage>
</organism>
<reference evidence="1" key="1">
    <citation type="submission" date="2020-11" db="EMBL/GenBank/DDBJ databases">
        <title>Sequencing the genomes of 1000 actinobacteria strains.</title>
        <authorList>
            <person name="Klenk H.-P."/>
        </authorList>
    </citation>
    <scope>NUCLEOTIDE SEQUENCE</scope>
    <source>
        <strain evidence="1">DSM 45356</strain>
    </source>
</reference>
<accession>A0A8J7GCG3</accession>